<evidence type="ECO:0000256" key="2">
    <source>
        <dbReference type="ARBA" id="ARBA00022517"/>
    </source>
</evidence>
<reference evidence="8" key="1">
    <citation type="journal article" date="2021" name="ISME J.">
        <title>Genomic evolution of the class Acidithiobacillia: deep-branching Proteobacteria living in extreme acidic conditions.</title>
        <authorList>
            <person name="Moya-Beltran A."/>
            <person name="Beard S."/>
            <person name="Rojas-Villalobos C."/>
            <person name="Issotta F."/>
            <person name="Gallardo Y."/>
            <person name="Ulloa R."/>
            <person name="Giaveno A."/>
            <person name="Degli Esposti M."/>
            <person name="Johnson D.B."/>
            <person name="Quatrini R."/>
        </authorList>
    </citation>
    <scope>NUCLEOTIDE SEQUENCE</scope>
    <source>
        <strain evidence="8">VAN18-1</strain>
    </source>
</reference>
<dbReference type="Pfam" id="PF01782">
    <property type="entry name" value="RimM"/>
    <property type="match status" value="1"/>
</dbReference>
<feature type="domain" description="Ribosome maturation factor RimM PRC barrel" evidence="7">
    <location>
        <begin position="103"/>
        <end position="169"/>
    </location>
</feature>
<keyword evidence="1 5" id="KW-0963">Cytoplasm</keyword>
<dbReference type="InterPro" id="IPR036976">
    <property type="entry name" value="RimM_N_sf"/>
</dbReference>
<evidence type="ECO:0000256" key="1">
    <source>
        <dbReference type="ARBA" id="ARBA00022490"/>
    </source>
</evidence>
<dbReference type="Pfam" id="PF24986">
    <property type="entry name" value="PRC_RimM"/>
    <property type="match status" value="1"/>
</dbReference>
<protein>
    <recommendedName>
        <fullName evidence="5">Ribosome maturation factor RimM</fullName>
    </recommendedName>
</protein>
<dbReference type="NCBIfam" id="TIGR02273">
    <property type="entry name" value="16S_RimM"/>
    <property type="match status" value="1"/>
</dbReference>
<sequence>MSTPPETAEWVPLGRISGLYGVRGAVKVFSYTEEREGILDHALWYLGVEHRPVAVLSGGLQAGAVIAQLRGVQDREAARALIGQEITVPAEELPLLPEGEYYWRDLIGMQVINHTGQRLGQVKNLLETGANDVLVVQDEQGAETLIPWTADVQVDAVQRRIVLDWEKDW</sequence>
<dbReference type="Gene3D" id="2.30.30.240">
    <property type="entry name" value="PRC-barrel domain"/>
    <property type="match status" value="1"/>
</dbReference>
<dbReference type="GO" id="GO:0043022">
    <property type="term" value="F:ribosome binding"/>
    <property type="evidence" value="ECO:0007669"/>
    <property type="project" value="InterPro"/>
</dbReference>
<dbReference type="HAMAP" id="MF_00014">
    <property type="entry name" value="Ribosome_mat_RimM"/>
    <property type="match status" value="1"/>
</dbReference>
<feature type="domain" description="RimM N-terminal" evidence="6">
    <location>
        <begin position="13"/>
        <end position="91"/>
    </location>
</feature>
<accession>A0AAE2YQL3</accession>
<gene>
    <name evidence="5 8" type="primary">rimM</name>
    <name evidence="8" type="ORF">HFQ13_09480</name>
</gene>
<dbReference type="GO" id="GO:0042274">
    <property type="term" value="P:ribosomal small subunit biogenesis"/>
    <property type="evidence" value="ECO:0007669"/>
    <property type="project" value="UniProtKB-UniRule"/>
</dbReference>
<comment type="function">
    <text evidence="5">An accessory protein needed during the final step in the assembly of 30S ribosomal subunit, possibly for assembly of the head region. Essential for efficient processing of 16S rRNA. May be needed both before and after RbfA during the maturation of 16S rRNA. It has affinity for free ribosomal 30S subunits but not for 70S ribosomes.</text>
</comment>
<dbReference type="PANTHER" id="PTHR33692">
    <property type="entry name" value="RIBOSOME MATURATION FACTOR RIMM"/>
    <property type="match status" value="1"/>
</dbReference>
<dbReference type="AlphaFoldDB" id="A0AAE2YQL3"/>
<dbReference type="GO" id="GO:0005840">
    <property type="term" value="C:ribosome"/>
    <property type="evidence" value="ECO:0007669"/>
    <property type="project" value="InterPro"/>
</dbReference>
<dbReference type="SUPFAM" id="SSF50447">
    <property type="entry name" value="Translation proteins"/>
    <property type="match status" value="1"/>
</dbReference>
<keyword evidence="9" id="KW-1185">Reference proteome</keyword>
<evidence type="ECO:0000256" key="3">
    <source>
        <dbReference type="ARBA" id="ARBA00022552"/>
    </source>
</evidence>
<evidence type="ECO:0000256" key="4">
    <source>
        <dbReference type="ARBA" id="ARBA00023186"/>
    </source>
</evidence>
<evidence type="ECO:0000313" key="9">
    <source>
        <dbReference type="Proteomes" id="UP001197378"/>
    </source>
</evidence>
<dbReference type="GO" id="GO:0006364">
    <property type="term" value="P:rRNA processing"/>
    <property type="evidence" value="ECO:0007669"/>
    <property type="project" value="UniProtKB-UniRule"/>
</dbReference>
<keyword evidence="4 5" id="KW-0143">Chaperone</keyword>
<comment type="similarity">
    <text evidence="5">Belongs to the RimM family.</text>
</comment>
<dbReference type="InterPro" id="IPR002676">
    <property type="entry name" value="RimM_N"/>
</dbReference>
<dbReference type="RefSeq" id="WP_215871264.1">
    <property type="nucleotide sequence ID" value="NZ_JAAXYO010000148.1"/>
</dbReference>
<organism evidence="8 9">
    <name type="scientific">Igneacidithiobacillus copahuensis</name>
    <dbReference type="NCBI Taxonomy" id="2724909"/>
    <lineage>
        <taxon>Bacteria</taxon>
        <taxon>Pseudomonadati</taxon>
        <taxon>Pseudomonadota</taxon>
        <taxon>Acidithiobacillia</taxon>
        <taxon>Acidithiobacillales</taxon>
        <taxon>Acidithiobacillaceae</taxon>
        <taxon>Igneacidithiobacillus</taxon>
    </lineage>
</organism>
<dbReference type="InterPro" id="IPR009000">
    <property type="entry name" value="Transl_B-barrel_sf"/>
</dbReference>
<keyword evidence="2 5" id="KW-0690">Ribosome biogenesis</keyword>
<comment type="subunit">
    <text evidence="5">Binds ribosomal protein uS19.</text>
</comment>
<dbReference type="GO" id="GO:0005737">
    <property type="term" value="C:cytoplasm"/>
    <property type="evidence" value="ECO:0007669"/>
    <property type="project" value="UniProtKB-SubCell"/>
</dbReference>
<keyword evidence="3 5" id="KW-0698">rRNA processing</keyword>
<evidence type="ECO:0000256" key="5">
    <source>
        <dbReference type="HAMAP-Rule" id="MF_00014"/>
    </source>
</evidence>
<comment type="domain">
    <text evidence="5">The PRC barrel domain binds ribosomal protein uS19.</text>
</comment>
<dbReference type="SUPFAM" id="SSF50346">
    <property type="entry name" value="PRC-barrel domain"/>
    <property type="match status" value="1"/>
</dbReference>
<evidence type="ECO:0000259" key="6">
    <source>
        <dbReference type="Pfam" id="PF01782"/>
    </source>
</evidence>
<dbReference type="InterPro" id="IPR011961">
    <property type="entry name" value="RimM"/>
</dbReference>
<dbReference type="InterPro" id="IPR011033">
    <property type="entry name" value="PRC_barrel-like_sf"/>
</dbReference>
<evidence type="ECO:0000313" key="8">
    <source>
        <dbReference type="EMBL" id="MBU2788425.1"/>
    </source>
</evidence>
<name>A0AAE2YQL3_9PROT</name>
<comment type="caution">
    <text evidence="8">The sequence shown here is derived from an EMBL/GenBank/DDBJ whole genome shotgun (WGS) entry which is preliminary data.</text>
</comment>
<dbReference type="PANTHER" id="PTHR33692:SF1">
    <property type="entry name" value="RIBOSOME MATURATION FACTOR RIMM"/>
    <property type="match status" value="1"/>
</dbReference>
<dbReference type="EMBL" id="JAAXYO010000148">
    <property type="protein sequence ID" value="MBU2788425.1"/>
    <property type="molecule type" value="Genomic_DNA"/>
</dbReference>
<dbReference type="InterPro" id="IPR056792">
    <property type="entry name" value="PRC_RimM"/>
</dbReference>
<dbReference type="Proteomes" id="UP001197378">
    <property type="component" value="Unassembled WGS sequence"/>
</dbReference>
<evidence type="ECO:0000259" key="7">
    <source>
        <dbReference type="Pfam" id="PF24986"/>
    </source>
</evidence>
<proteinExistence type="inferred from homology"/>
<comment type="subcellular location">
    <subcellularLocation>
        <location evidence="5">Cytoplasm</location>
    </subcellularLocation>
</comment>
<dbReference type="Gene3D" id="2.40.30.60">
    <property type="entry name" value="RimM"/>
    <property type="match status" value="1"/>
</dbReference>